<proteinExistence type="predicted"/>
<keyword evidence="4" id="KW-0808">Transferase</keyword>
<comment type="subunit">
    <text evidence="5">Homodimer. The dihydroxyacetone kinase complex is composed of a homodimer of DhaM, a homodimer of DhaK and the subunit DhaL.</text>
</comment>
<dbReference type="PANTHER" id="PTHR38594">
    <property type="entry name" value="PEP-DEPENDENT DIHYDROXYACETONE KINASE, PHOSPHORYL DONOR SUBUNIT DHAM"/>
    <property type="match status" value="1"/>
</dbReference>
<gene>
    <name evidence="7" type="ORF">HUN84_08005</name>
</gene>
<dbReference type="Proteomes" id="UP000610527">
    <property type="component" value="Unassembled WGS sequence"/>
</dbReference>
<dbReference type="InterPro" id="IPR012844">
    <property type="entry name" value="DhaM_N"/>
</dbReference>
<dbReference type="EMBL" id="JABVEG010000004">
    <property type="protein sequence ID" value="NUI82665.1"/>
    <property type="molecule type" value="Genomic_DNA"/>
</dbReference>
<reference evidence="7 8" key="1">
    <citation type="submission" date="2020-06" db="EMBL/GenBank/DDBJ databases">
        <title>Staphylococcus borealis sp. nov. -A novel member of the Staphylococcaceae family isolated from skin and blood in humans.</title>
        <authorList>
            <person name="Pain M."/>
            <person name="Wolden R."/>
            <person name="Jaen-Luchoro D."/>
            <person name="Salva-Serra F."/>
            <person name="Iglesias B.P."/>
            <person name="Karlsson R."/>
            <person name="Klingenberg C."/>
            <person name="Cavanagh J.P."/>
        </authorList>
    </citation>
    <scope>NUCLEOTIDE SEQUENCE [LARGE SCALE GENOMIC DNA]</scope>
    <source>
        <strain evidence="7 8">58-22</strain>
    </source>
</reference>
<keyword evidence="7" id="KW-0418">Kinase</keyword>
<evidence type="ECO:0000256" key="4">
    <source>
        <dbReference type="ARBA" id="ARBA00022679"/>
    </source>
</evidence>
<evidence type="ECO:0000313" key="8">
    <source>
        <dbReference type="Proteomes" id="UP000610527"/>
    </source>
</evidence>
<accession>A0ABX2LTX9</accession>
<comment type="catalytic activity">
    <reaction evidence="1">
        <text>dihydroxyacetone + phosphoenolpyruvate = dihydroxyacetone phosphate + pyruvate</text>
        <dbReference type="Rhea" id="RHEA:18381"/>
        <dbReference type="ChEBI" id="CHEBI:15361"/>
        <dbReference type="ChEBI" id="CHEBI:16016"/>
        <dbReference type="ChEBI" id="CHEBI:57642"/>
        <dbReference type="ChEBI" id="CHEBI:58702"/>
        <dbReference type="EC" id="2.7.1.121"/>
    </reaction>
</comment>
<dbReference type="PANTHER" id="PTHR38594:SF1">
    <property type="entry name" value="PEP-DEPENDENT DIHYDROXYACETONE KINASE, PHOSPHORYL DONOR SUBUNIT DHAM"/>
    <property type="match status" value="1"/>
</dbReference>
<comment type="caution">
    <text evidence="7">The sequence shown here is derived from an EMBL/GenBank/DDBJ whole genome shotgun (WGS) entry which is preliminary data.</text>
</comment>
<dbReference type="NCBIfam" id="TIGR02364">
    <property type="entry name" value="dha_pts"/>
    <property type="match status" value="1"/>
</dbReference>
<dbReference type="PROSITE" id="PS51096">
    <property type="entry name" value="PTS_EIIA_TYPE_4"/>
    <property type="match status" value="1"/>
</dbReference>
<dbReference type="GeneID" id="74186981"/>
<sequence length="126" mass="13493">MTSIIIISHSADIAKGTKSLLNQMAKDVNIIAYGGVYGGIGTSFDDIQNIINNLEDDALCFYDLGSSEMNIDLAIEMYDGPHHIKKMDAPIVEGSFTAAVKLSVGGTTDEAIQEVTQTSFKANAFD</sequence>
<dbReference type="InterPro" id="IPR036662">
    <property type="entry name" value="PTS_EIIA_man-typ_sf"/>
</dbReference>
<dbReference type="EC" id="2.7.1.121" evidence="3"/>
<evidence type="ECO:0000256" key="5">
    <source>
        <dbReference type="ARBA" id="ARBA00046577"/>
    </source>
</evidence>
<keyword evidence="8" id="KW-1185">Reference proteome</keyword>
<evidence type="ECO:0000256" key="3">
    <source>
        <dbReference type="ARBA" id="ARBA00012095"/>
    </source>
</evidence>
<dbReference type="InterPro" id="IPR004701">
    <property type="entry name" value="PTS_EIIA_man-typ"/>
</dbReference>
<evidence type="ECO:0000256" key="1">
    <source>
        <dbReference type="ARBA" id="ARBA00001113"/>
    </source>
</evidence>
<organism evidence="7 8">
    <name type="scientific">Staphylococcus borealis</name>
    <dbReference type="NCBI Taxonomy" id="2742203"/>
    <lineage>
        <taxon>Bacteria</taxon>
        <taxon>Bacillati</taxon>
        <taxon>Bacillota</taxon>
        <taxon>Bacilli</taxon>
        <taxon>Bacillales</taxon>
        <taxon>Staphylococcaceae</taxon>
        <taxon>Staphylococcus</taxon>
    </lineage>
</organism>
<dbReference type="SUPFAM" id="SSF53062">
    <property type="entry name" value="PTS system fructose IIA component-like"/>
    <property type="match status" value="1"/>
</dbReference>
<dbReference type="Gene3D" id="3.40.50.510">
    <property type="entry name" value="Phosphotransferase system, mannose-type IIA component"/>
    <property type="match status" value="1"/>
</dbReference>
<name>A0ABX2LTX9_9STAP</name>
<evidence type="ECO:0000256" key="2">
    <source>
        <dbReference type="ARBA" id="ARBA00002788"/>
    </source>
</evidence>
<comment type="function">
    <text evidence="2">Component of the dihydroxyacetone kinase complex, which is responsible for the phosphoenolpyruvate (PEP)-dependent phosphorylation of dihydroxyacetone. DhaM serves as the phosphoryl donor. Is phosphorylated by phosphoenolpyruvate in an EI- and HPr-dependent reaction, and a phosphorelay system on histidine residues finally leads to phosphoryl transfer to DhaL and dihydroxyacetone.</text>
</comment>
<evidence type="ECO:0000313" key="7">
    <source>
        <dbReference type="EMBL" id="NUI82665.1"/>
    </source>
</evidence>
<dbReference type="RefSeq" id="WP_053030668.1">
    <property type="nucleotide sequence ID" value="NZ_CUEE01000009.1"/>
</dbReference>
<dbReference type="GO" id="GO:0016301">
    <property type="term" value="F:kinase activity"/>
    <property type="evidence" value="ECO:0007669"/>
    <property type="project" value="UniProtKB-KW"/>
</dbReference>
<dbReference type="InterPro" id="IPR039643">
    <property type="entry name" value="DhaM"/>
</dbReference>
<evidence type="ECO:0000259" key="6">
    <source>
        <dbReference type="PROSITE" id="PS51096"/>
    </source>
</evidence>
<dbReference type="Pfam" id="PF03610">
    <property type="entry name" value="EIIA-man"/>
    <property type="match status" value="1"/>
</dbReference>
<protein>
    <recommendedName>
        <fullName evidence="3">phosphoenolpyruvate--glycerone phosphotransferase</fullName>
        <ecNumber evidence="3">2.7.1.121</ecNumber>
    </recommendedName>
</protein>
<feature type="domain" description="PTS EIIA type-4" evidence="6">
    <location>
        <begin position="1"/>
        <end position="123"/>
    </location>
</feature>